<evidence type="ECO:0000256" key="9">
    <source>
        <dbReference type="ARBA" id="ARBA00048108"/>
    </source>
</evidence>
<comment type="catalytic activity">
    <reaction evidence="9">
        <text>diphthine-[translation elongation factor 2] + NH4(+) + ATP = diphthamide-[translation elongation factor 2] + AMP + diphosphate + H(+)</text>
        <dbReference type="Rhea" id="RHEA:19753"/>
        <dbReference type="Rhea" id="RHEA-COMP:10172"/>
        <dbReference type="Rhea" id="RHEA-COMP:10174"/>
        <dbReference type="ChEBI" id="CHEBI:15378"/>
        <dbReference type="ChEBI" id="CHEBI:16692"/>
        <dbReference type="ChEBI" id="CHEBI:28938"/>
        <dbReference type="ChEBI" id="CHEBI:30616"/>
        <dbReference type="ChEBI" id="CHEBI:33019"/>
        <dbReference type="ChEBI" id="CHEBI:82696"/>
        <dbReference type="ChEBI" id="CHEBI:456215"/>
        <dbReference type="EC" id="6.3.1.14"/>
    </reaction>
</comment>
<comment type="pathway">
    <text evidence="1">Protein modification; peptidyl-diphthamide biosynthesis.</text>
</comment>
<name>A0AA38P3B6_9AGAR</name>
<dbReference type="AlphaFoldDB" id="A0AA38P3B6"/>
<dbReference type="EMBL" id="MU806425">
    <property type="protein sequence ID" value="KAJ3835303.1"/>
    <property type="molecule type" value="Genomic_DNA"/>
</dbReference>
<keyword evidence="5" id="KW-0547">Nucleotide-binding</keyword>
<comment type="caution">
    <text evidence="11">The sequence shown here is derived from an EMBL/GenBank/DDBJ whole genome shotgun (WGS) entry which is preliminary data.</text>
</comment>
<dbReference type="EC" id="6.3.1.14" evidence="2"/>
<dbReference type="Gene3D" id="3.30.1330.40">
    <property type="entry name" value="RutC-like"/>
    <property type="match status" value="2"/>
</dbReference>
<dbReference type="FunFam" id="3.90.1490.10:FF:000001">
    <property type="entry name" value="Diphthine--ammonia ligase"/>
    <property type="match status" value="1"/>
</dbReference>
<evidence type="ECO:0000313" key="12">
    <source>
        <dbReference type="Proteomes" id="UP001163846"/>
    </source>
</evidence>
<organism evidence="11 12">
    <name type="scientific">Lentinula raphanica</name>
    <dbReference type="NCBI Taxonomy" id="153919"/>
    <lineage>
        <taxon>Eukaryota</taxon>
        <taxon>Fungi</taxon>
        <taxon>Dikarya</taxon>
        <taxon>Basidiomycota</taxon>
        <taxon>Agaricomycotina</taxon>
        <taxon>Agaricomycetes</taxon>
        <taxon>Agaricomycetidae</taxon>
        <taxon>Agaricales</taxon>
        <taxon>Marasmiineae</taxon>
        <taxon>Omphalotaceae</taxon>
        <taxon>Lentinula</taxon>
    </lineage>
</organism>
<feature type="domain" description="Diphthamide synthase" evidence="10">
    <location>
        <begin position="1"/>
        <end position="237"/>
    </location>
</feature>
<dbReference type="GO" id="GO:0017183">
    <property type="term" value="P:protein histidyl modification to diphthamide"/>
    <property type="evidence" value="ECO:0007669"/>
    <property type="project" value="TreeGrafter"/>
</dbReference>
<dbReference type="Gene3D" id="3.40.50.620">
    <property type="entry name" value="HUPs"/>
    <property type="match status" value="1"/>
</dbReference>
<accession>A0AA38P3B6</accession>
<dbReference type="SUPFAM" id="SSF55298">
    <property type="entry name" value="YjgF-like"/>
    <property type="match status" value="2"/>
</dbReference>
<evidence type="ECO:0000256" key="1">
    <source>
        <dbReference type="ARBA" id="ARBA00005156"/>
    </source>
</evidence>
<dbReference type="Pfam" id="PF01902">
    <property type="entry name" value="Diphthami_syn_2"/>
    <property type="match status" value="1"/>
</dbReference>
<keyword evidence="6" id="KW-0067">ATP-binding</keyword>
<dbReference type="Pfam" id="PF01042">
    <property type="entry name" value="Ribonuc_L-PSP"/>
    <property type="match status" value="2"/>
</dbReference>
<dbReference type="InterPro" id="IPR002761">
    <property type="entry name" value="Diphthami_syn_dom"/>
</dbReference>
<gene>
    <name evidence="11" type="ORF">F5878DRAFT_693171</name>
</gene>
<dbReference type="PANTHER" id="PTHR12196:SF2">
    <property type="entry name" value="DIPHTHINE--AMMONIA LIGASE"/>
    <property type="match status" value="1"/>
</dbReference>
<sequence>MKYVALLSGGKDSCYNLLHCQSNNHVLVAAASLRPEQGKEELDSYLYQTVGQDAIEFVARALDVPLYRGTITGSAVEQGPEYGTRISRKGVDGDETEDLYNLLANVKSRHPDIQGVSVGAILSNYQRVRVEHRLSLTCLCYLWQRRQDELLSEMIEAGMEAVLIKVAGIGLTTKHLGKTLREMQPTLTKLNDLYGSHICGEGGEYESLTLDCPLFKFRIILTDVETVIHSDHDFAVVAYLRIKNARLEPRSGSYPVQLRIPPLLDETYEAVRSLATEAEPSSSNAAISSQSVHNTHVFAPGLRKRGKWVAVTNVQAKCFADESIENEITKCFHILQDRLASLNLSLAHSTNINLFLASMDDFARANAVYGSFFGTSPPSRACVALDLPPGIRVRIDCLAYAETGSSTNAERQALHVQSQSYWAPANIGPYSQAVDERLFISGQIGLIPSSISLPSPCSLATEIALSIQHADRIVEVLRNGWEGFTQMAIYWLSDASHADAVRNAIKAYDGDKVSVKLLIAVKTLPKGALVEKQVMAHTGRAWVEDDDGYGDNEQQEMVLKTVLPFFQQGDITAGNLFLHWETSRSQDALDSASCTLLCFRSGSMECTTEDVALLRTQLKQIRAVQSCFNDPLSIRYFHLNNDEEKWPDSLILDLLYECFAVKKDSLPITSIPSRFIATQSDVWLAALLIMH</sequence>
<evidence type="ECO:0000256" key="4">
    <source>
        <dbReference type="ARBA" id="ARBA00022598"/>
    </source>
</evidence>
<evidence type="ECO:0000256" key="2">
    <source>
        <dbReference type="ARBA" id="ARBA00012089"/>
    </source>
</evidence>
<evidence type="ECO:0000256" key="5">
    <source>
        <dbReference type="ARBA" id="ARBA00022741"/>
    </source>
</evidence>
<dbReference type="Gene3D" id="3.90.1490.10">
    <property type="entry name" value="putative n-type atp pyrophosphatase, domain 2"/>
    <property type="match status" value="1"/>
</dbReference>
<dbReference type="Proteomes" id="UP001163846">
    <property type="component" value="Unassembled WGS sequence"/>
</dbReference>
<keyword evidence="12" id="KW-1185">Reference proteome</keyword>
<evidence type="ECO:0000256" key="3">
    <source>
        <dbReference type="ARBA" id="ARBA00018426"/>
    </source>
</evidence>
<dbReference type="CDD" id="cd06155">
    <property type="entry name" value="eu_AANH_C_1"/>
    <property type="match status" value="1"/>
</dbReference>
<dbReference type="GO" id="GO:0005524">
    <property type="term" value="F:ATP binding"/>
    <property type="evidence" value="ECO:0007669"/>
    <property type="project" value="UniProtKB-KW"/>
</dbReference>
<dbReference type="SUPFAM" id="SSF52402">
    <property type="entry name" value="Adenine nucleotide alpha hydrolases-like"/>
    <property type="match status" value="1"/>
</dbReference>
<keyword evidence="4" id="KW-0436">Ligase</keyword>
<dbReference type="FunFam" id="3.40.50.620:FF:000145">
    <property type="entry name" value="ATP-binding domain containing protein"/>
    <property type="match status" value="1"/>
</dbReference>
<dbReference type="GO" id="GO:0017178">
    <property type="term" value="F:diphthine-ammonia ligase activity"/>
    <property type="evidence" value="ECO:0007669"/>
    <property type="project" value="UniProtKB-EC"/>
</dbReference>
<proteinExistence type="predicted"/>
<evidence type="ECO:0000256" key="7">
    <source>
        <dbReference type="ARBA" id="ARBA00029814"/>
    </source>
</evidence>
<reference evidence="11" key="1">
    <citation type="submission" date="2022-08" db="EMBL/GenBank/DDBJ databases">
        <authorList>
            <consortium name="DOE Joint Genome Institute"/>
            <person name="Min B."/>
            <person name="Riley R."/>
            <person name="Sierra-Patev S."/>
            <person name="Naranjo-Ortiz M."/>
            <person name="Looney B."/>
            <person name="Konkel Z."/>
            <person name="Slot J.C."/>
            <person name="Sakamoto Y."/>
            <person name="Steenwyk J.L."/>
            <person name="Rokas A."/>
            <person name="Carro J."/>
            <person name="Camarero S."/>
            <person name="Ferreira P."/>
            <person name="Molpeceres G."/>
            <person name="Ruiz-Duenas F.J."/>
            <person name="Serrano A."/>
            <person name="Henrissat B."/>
            <person name="Drula E."/>
            <person name="Hughes K.W."/>
            <person name="Mata J.L."/>
            <person name="Ishikawa N.K."/>
            <person name="Vargas-Isla R."/>
            <person name="Ushijima S."/>
            <person name="Smith C.A."/>
            <person name="Ahrendt S."/>
            <person name="Andreopoulos W."/>
            <person name="He G."/>
            <person name="Labutti K."/>
            <person name="Lipzen A."/>
            <person name="Ng V."/>
            <person name="Sandor L."/>
            <person name="Barry K."/>
            <person name="Martinez A.T."/>
            <person name="Xiao Y."/>
            <person name="Gibbons J.G."/>
            <person name="Terashima K."/>
            <person name="Hibbett D.S."/>
            <person name="Grigoriev I.V."/>
        </authorList>
    </citation>
    <scope>NUCLEOTIDE SEQUENCE</scope>
    <source>
        <strain evidence="11">TFB9207</strain>
    </source>
</reference>
<dbReference type="PANTHER" id="PTHR12196">
    <property type="entry name" value="DOMAIN OF UNKNOWN FUNCTION 71 DUF71 -CONTAINING PROTEIN"/>
    <property type="match status" value="1"/>
</dbReference>
<protein>
    <recommendedName>
        <fullName evidence="3">Diphthine--ammonia ligase</fullName>
        <ecNumber evidence="2">6.3.1.14</ecNumber>
    </recommendedName>
    <alternativeName>
        <fullName evidence="7">Diphthamide synthase</fullName>
    </alternativeName>
    <alternativeName>
        <fullName evidence="8">Diphthamide synthetase</fullName>
    </alternativeName>
</protein>
<evidence type="ECO:0000259" key="10">
    <source>
        <dbReference type="Pfam" id="PF01902"/>
    </source>
</evidence>
<dbReference type="CDD" id="cd01994">
    <property type="entry name" value="AANH_PF0828-like"/>
    <property type="match status" value="1"/>
</dbReference>
<evidence type="ECO:0000313" key="11">
    <source>
        <dbReference type="EMBL" id="KAJ3835303.1"/>
    </source>
</evidence>
<dbReference type="InterPro" id="IPR014729">
    <property type="entry name" value="Rossmann-like_a/b/a_fold"/>
</dbReference>
<evidence type="ECO:0000256" key="8">
    <source>
        <dbReference type="ARBA" id="ARBA00031552"/>
    </source>
</evidence>
<dbReference type="InterPro" id="IPR035959">
    <property type="entry name" value="RutC-like_sf"/>
</dbReference>
<dbReference type="NCBIfam" id="TIGR00290">
    <property type="entry name" value="MJ0570_dom"/>
    <property type="match status" value="1"/>
</dbReference>
<dbReference type="InterPro" id="IPR030662">
    <property type="entry name" value="DPH6/MJ0570"/>
</dbReference>
<evidence type="ECO:0000256" key="6">
    <source>
        <dbReference type="ARBA" id="ARBA00022840"/>
    </source>
</evidence>
<dbReference type="InterPro" id="IPR006175">
    <property type="entry name" value="YjgF/YER057c/UK114"/>
</dbReference>